<reference evidence="5" key="1">
    <citation type="submission" date="2024-07" db="EMBL/GenBank/DDBJ databases">
        <title>Identification and characteristics of an arsenic-resistant bacterial isolate, which belongs to a novel species.</title>
        <authorList>
            <person name="Juszczyk A."/>
            <person name="Kowalczyk A."/>
            <person name="Was K."/>
            <person name="Kosowicz W."/>
            <person name="Budzyn A."/>
            <person name="Latowski D."/>
        </authorList>
    </citation>
    <scope>NUCLEOTIDE SEQUENCE</scope>
    <source>
        <strain evidence="5">As8PL</strain>
    </source>
</reference>
<dbReference type="AlphaFoldDB" id="A0AB39BVT3"/>
<keyword evidence="2" id="KW-0238">DNA-binding</keyword>
<dbReference type="PRINTS" id="PR00598">
    <property type="entry name" value="HTHMARR"/>
</dbReference>
<dbReference type="InterPro" id="IPR023187">
    <property type="entry name" value="Tscrpt_reg_MarR-type_CS"/>
</dbReference>
<dbReference type="Pfam" id="PF01047">
    <property type="entry name" value="MarR"/>
    <property type="match status" value="1"/>
</dbReference>
<dbReference type="RefSeq" id="WP_368505111.1">
    <property type="nucleotide sequence ID" value="NZ_CP162551.1"/>
</dbReference>
<dbReference type="PROSITE" id="PS50995">
    <property type="entry name" value="HTH_MARR_2"/>
    <property type="match status" value="1"/>
</dbReference>
<dbReference type="GO" id="GO:0003677">
    <property type="term" value="F:DNA binding"/>
    <property type="evidence" value="ECO:0007669"/>
    <property type="project" value="UniProtKB-KW"/>
</dbReference>
<evidence type="ECO:0000256" key="3">
    <source>
        <dbReference type="ARBA" id="ARBA00023163"/>
    </source>
</evidence>
<name>A0AB39BVT3_9BACI</name>
<dbReference type="PROSITE" id="PS01117">
    <property type="entry name" value="HTH_MARR_1"/>
    <property type="match status" value="1"/>
</dbReference>
<dbReference type="InterPro" id="IPR000835">
    <property type="entry name" value="HTH_MarR-typ"/>
</dbReference>
<dbReference type="PANTHER" id="PTHR42756">
    <property type="entry name" value="TRANSCRIPTIONAL REGULATOR, MARR"/>
    <property type="match status" value="1"/>
</dbReference>
<dbReference type="SUPFAM" id="SSF46785">
    <property type="entry name" value="Winged helix' DNA-binding domain"/>
    <property type="match status" value="1"/>
</dbReference>
<feature type="domain" description="HTH marR-type" evidence="4">
    <location>
        <begin position="1"/>
        <end position="100"/>
    </location>
</feature>
<dbReference type="SMART" id="SM00347">
    <property type="entry name" value="HTH_MARR"/>
    <property type="match status" value="1"/>
</dbReference>
<protein>
    <submittedName>
        <fullName evidence="5">MarR family winged helix-turn-helix transcriptional regulator</fullName>
    </submittedName>
</protein>
<evidence type="ECO:0000256" key="2">
    <source>
        <dbReference type="ARBA" id="ARBA00023125"/>
    </source>
</evidence>
<keyword evidence="3" id="KW-0804">Transcription</keyword>
<organism evidence="5">
    <name type="scientific">Alkalihalophilus sp. As8PL</name>
    <dbReference type="NCBI Taxonomy" id="3237103"/>
    <lineage>
        <taxon>Bacteria</taxon>
        <taxon>Bacillati</taxon>
        <taxon>Bacillota</taxon>
        <taxon>Bacilli</taxon>
        <taxon>Bacillales</taxon>
        <taxon>Bacillaceae</taxon>
        <taxon>Alkalihalophilus</taxon>
    </lineage>
</organism>
<dbReference type="InterPro" id="IPR036388">
    <property type="entry name" value="WH-like_DNA-bd_sf"/>
</dbReference>
<evidence type="ECO:0000313" key="5">
    <source>
        <dbReference type="EMBL" id="XDI37783.1"/>
    </source>
</evidence>
<keyword evidence="1" id="KW-0805">Transcription regulation</keyword>
<dbReference type="PANTHER" id="PTHR42756:SF1">
    <property type="entry name" value="TRANSCRIPTIONAL REPRESSOR OF EMRAB OPERON"/>
    <property type="match status" value="1"/>
</dbReference>
<accession>A0AB39BVT3</accession>
<dbReference type="GO" id="GO:0003700">
    <property type="term" value="F:DNA-binding transcription factor activity"/>
    <property type="evidence" value="ECO:0007669"/>
    <property type="project" value="InterPro"/>
</dbReference>
<evidence type="ECO:0000256" key="1">
    <source>
        <dbReference type="ARBA" id="ARBA00023015"/>
    </source>
</evidence>
<proteinExistence type="predicted"/>
<dbReference type="EMBL" id="CP162551">
    <property type="protein sequence ID" value="XDI37783.1"/>
    <property type="molecule type" value="Genomic_DNA"/>
</dbReference>
<evidence type="ECO:0000259" key="4">
    <source>
        <dbReference type="PROSITE" id="PS50995"/>
    </source>
</evidence>
<gene>
    <name evidence="5" type="ORF">AB3N04_05540</name>
</gene>
<dbReference type="InterPro" id="IPR036390">
    <property type="entry name" value="WH_DNA-bd_sf"/>
</dbReference>
<sequence>MEIQLRGEVTQFNLTQILNLEKSTVSRLVQQLEKKEWVNRETSPKDQRMKILRLSEKGLKVAQRLETSRIEKFNSILANIPENRHKEVIVGLELLIHAITPTNE</sequence>
<dbReference type="Gene3D" id="1.10.10.10">
    <property type="entry name" value="Winged helix-like DNA-binding domain superfamily/Winged helix DNA-binding domain"/>
    <property type="match status" value="1"/>
</dbReference>